<dbReference type="GO" id="GO:0008270">
    <property type="term" value="F:zinc ion binding"/>
    <property type="evidence" value="ECO:0007669"/>
    <property type="project" value="InterPro"/>
</dbReference>
<feature type="chain" id="PRO_5025391905" description="carbonic anhydrase" evidence="7">
    <location>
        <begin position="21"/>
        <end position="246"/>
    </location>
</feature>
<dbReference type="Pfam" id="PF00194">
    <property type="entry name" value="Carb_anhydrase"/>
    <property type="match status" value="1"/>
</dbReference>
<feature type="domain" description="Alpha-carbonic anhydrase" evidence="8">
    <location>
        <begin position="25"/>
        <end position="246"/>
    </location>
</feature>
<comment type="similarity">
    <text evidence="1">Belongs to the alpha-carbonic anhydrase family.</text>
</comment>
<proteinExistence type="inferred from homology"/>
<dbReference type="RefSeq" id="WP_163966872.1">
    <property type="nucleotide sequence ID" value="NZ_JAAIVB010000068.1"/>
</dbReference>
<evidence type="ECO:0000256" key="5">
    <source>
        <dbReference type="ARBA" id="ARBA00023239"/>
    </source>
</evidence>
<keyword evidence="3" id="KW-0479">Metal-binding</keyword>
<keyword evidence="7" id="KW-0732">Signal</keyword>
<keyword evidence="10" id="KW-1185">Reference proteome</keyword>
<gene>
    <name evidence="9" type="ORF">G3574_19280</name>
</gene>
<evidence type="ECO:0000256" key="1">
    <source>
        <dbReference type="ARBA" id="ARBA00010718"/>
    </source>
</evidence>
<name>A0A6B3SRF7_9BURK</name>
<dbReference type="EMBL" id="JAAIVB010000068">
    <property type="protein sequence ID" value="NEX63231.1"/>
    <property type="molecule type" value="Genomic_DNA"/>
</dbReference>
<comment type="caution">
    <text evidence="9">The sequence shown here is derived from an EMBL/GenBank/DDBJ whole genome shotgun (WGS) entry which is preliminary data.</text>
</comment>
<dbReference type="GO" id="GO:0004089">
    <property type="term" value="F:carbonate dehydratase activity"/>
    <property type="evidence" value="ECO:0007669"/>
    <property type="project" value="UniProtKB-EC"/>
</dbReference>
<comment type="catalytic activity">
    <reaction evidence="6">
        <text>hydrogencarbonate + H(+) = CO2 + H2O</text>
        <dbReference type="Rhea" id="RHEA:10748"/>
        <dbReference type="ChEBI" id="CHEBI:15377"/>
        <dbReference type="ChEBI" id="CHEBI:15378"/>
        <dbReference type="ChEBI" id="CHEBI:16526"/>
        <dbReference type="ChEBI" id="CHEBI:17544"/>
        <dbReference type="EC" id="4.2.1.1"/>
    </reaction>
</comment>
<evidence type="ECO:0000256" key="6">
    <source>
        <dbReference type="ARBA" id="ARBA00048348"/>
    </source>
</evidence>
<organism evidence="9 10">
    <name type="scientific">Noviherbaspirillum galbum</name>
    <dbReference type="NCBI Taxonomy" id="2709383"/>
    <lineage>
        <taxon>Bacteria</taxon>
        <taxon>Pseudomonadati</taxon>
        <taxon>Pseudomonadota</taxon>
        <taxon>Betaproteobacteria</taxon>
        <taxon>Burkholderiales</taxon>
        <taxon>Oxalobacteraceae</taxon>
        <taxon>Noviherbaspirillum</taxon>
    </lineage>
</organism>
<accession>A0A6B3SRF7</accession>
<dbReference type="InterPro" id="IPR001148">
    <property type="entry name" value="CA_dom"/>
</dbReference>
<evidence type="ECO:0000256" key="7">
    <source>
        <dbReference type="SAM" id="SignalP"/>
    </source>
</evidence>
<dbReference type="InterPro" id="IPR041891">
    <property type="entry name" value="Alpha_CA_prokaryot-like"/>
</dbReference>
<dbReference type="EC" id="4.2.1.1" evidence="2"/>
<dbReference type="CDD" id="cd03124">
    <property type="entry name" value="alpha_CA_prokaryotic_like"/>
    <property type="match status" value="1"/>
</dbReference>
<reference evidence="9 10" key="1">
    <citation type="submission" date="2020-02" db="EMBL/GenBank/DDBJ databases">
        <authorList>
            <person name="Kim M.K."/>
        </authorList>
    </citation>
    <scope>NUCLEOTIDE SEQUENCE [LARGE SCALE GENOMIC DNA]</scope>
    <source>
        <strain evidence="9 10">17J57-3</strain>
    </source>
</reference>
<dbReference type="AlphaFoldDB" id="A0A6B3SRF7"/>
<dbReference type="Gene3D" id="3.10.200.10">
    <property type="entry name" value="Alpha carbonic anhydrase"/>
    <property type="match status" value="1"/>
</dbReference>
<feature type="signal peptide" evidence="7">
    <location>
        <begin position="1"/>
        <end position="20"/>
    </location>
</feature>
<evidence type="ECO:0000313" key="10">
    <source>
        <dbReference type="Proteomes" id="UP000482155"/>
    </source>
</evidence>
<dbReference type="SUPFAM" id="SSF51069">
    <property type="entry name" value="Carbonic anhydrase"/>
    <property type="match status" value="1"/>
</dbReference>
<keyword evidence="5" id="KW-0456">Lyase</keyword>
<evidence type="ECO:0000256" key="3">
    <source>
        <dbReference type="ARBA" id="ARBA00022723"/>
    </source>
</evidence>
<dbReference type="PROSITE" id="PS51144">
    <property type="entry name" value="ALPHA_CA_2"/>
    <property type="match status" value="1"/>
</dbReference>
<keyword evidence="4" id="KW-0862">Zinc</keyword>
<dbReference type="Proteomes" id="UP000482155">
    <property type="component" value="Unassembled WGS sequence"/>
</dbReference>
<evidence type="ECO:0000313" key="9">
    <source>
        <dbReference type="EMBL" id="NEX63231.1"/>
    </source>
</evidence>
<dbReference type="SMART" id="SM01057">
    <property type="entry name" value="Carb_anhydrase"/>
    <property type="match status" value="1"/>
</dbReference>
<sequence length="246" mass="26379">MTLKHLIAAAIIPFACNAFASGDAPHWEYEGKTGPKAWGDLDHGFAECKLGKEQSPIDIRSAKKAGLAPLSLTYKASGAEVVNNGHTIQVNLADAGDLTLDGSPYKLVQFHFHTPSEERIGGKAFPLVAHLVHKNAEGKLAVVGVMIKQGKANAALNGVFGHLPAHAGEKQALDAGFNVADMLPVDKGYYKYMGSLTTPPCSEGVRWQVLKTPIEASKAQIEAFQKLYKMNARPLQPLNGRALEQS</sequence>
<dbReference type="PANTHER" id="PTHR18952">
    <property type="entry name" value="CARBONIC ANHYDRASE"/>
    <property type="match status" value="1"/>
</dbReference>
<evidence type="ECO:0000259" key="8">
    <source>
        <dbReference type="PROSITE" id="PS51144"/>
    </source>
</evidence>
<dbReference type="InterPro" id="IPR023561">
    <property type="entry name" value="Carbonic_anhydrase_a-class"/>
</dbReference>
<evidence type="ECO:0000256" key="2">
    <source>
        <dbReference type="ARBA" id="ARBA00012925"/>
    </source>
</evidence>
<dbReference type="InterPro" id="IPR036398">
    <property type="entry name" value="CA_dom_sf"/>
</dbReference>
<evidence type="ECO:0000256" key="4">
    <source>
        <dbReference type="ARBA" id="ARBA00022833"/>
    </source>
</evidence>
<protein>
    <recommendedName>
        <fullName evidence="2">carbonic anhydrase</fullName>
        <ecNumber evidence="2">4.2.1.1</ecNumber>
    </recommendedName>
</protein>
<dbReference type="PANTHER" id="PTHR18952:SF265">
    <property type="entry name" value="CARBONIC ANHYDRASE"/>
    <property type="match status" value="1"/>
</dbReference>